<protein>
    <submittedName>
        <fullName evidence="5">Uncharacterized protein</fullName>
    </submittedName>
</protein>
<dbReference type="EnsemblPlants" id="Solyc12g062510.1.1">
    <property type="protein sequence ID" value="Solyc12g062510.1.1.1"/>
    <property type="gene ID" value="Solyc12g062510.1"/>
</dbReference>
<proteinExistence type="predicted"/>
<dbReference type="InParanoid" id="A0A3Q7JXC0"/>
<dbReference type="InterPro" id="IPR023299">
    <property type="entry name" value="ATPase_P-typ_cyto_dom_N"/>
</dbReference>
<dbReference type="STRING" id="4081.A0A3Q7JXC0"/>
<dbReference type="Gene3D" id="3.40.1110.10">
    <property type="entry name" value="Calcium-transporting ATPase, cytoplasmic domain N"/>
    <property type="match status" value="1"/>
</dbReference>
<evidence type="ECO:0000313" key="5">
    <source>
        <dbReference type="EnsemblPlants" id="Solyc12g062510.1.1.1"/>
    </source>
</evidence>
<keyword evidence="2" id="KW-0812">Transmembrane</keyword>
<dbReference type="InterPro" id="IPR023214">
    <property type="entry name" value="HAD_sf"/>
</dbReference>
<dbReference type="SUPFAM" id="SSF56784">
    <property type="entry name" value="HAD-like"/>
    <property type="match status" value="1"/>
</dbReference>
<evidence type="ECO:0000256" key="2">
    <source>
        <dbReference type="ARBA" id="ARBA00022692"/>
    </source>
</evidence>
<reference evidence="5" key="1">
    <citation type="journal article" date="2012" name="Nature">
        <title>The tomato genome sequence provides insights into fleshy fruit evolution.</title>
        <authorList>
            <consortium name="Tomato Genome Consortium"/>
        </authorList>
    </citation>
    <scope>NUCLEOTIDE SEQUENCE [LARGE SCALE GENOMIC DNA]</scope>
    <source>
        <strain evidence="5">cv. Heinz 1706</strain>
    </source>
</reference>
<sequence length="143" mass="15886">MYYEETDKPAHARTSNITEELGQVDTILSDKTGTLTCNSIEFVKCSVAGTAYGRGITEVEKAMAKRNGSPLMAKSNDHGEDGVVTSRKSTVKGFNFEDERIMNASWLFDPHSDVIQKFFRLLAVCHIVIPEVDEVTGKVSYDF</sequence>
<dbReference type="PANTHER" id="PTHR24092:SF175">
    <property type="entry name" value="PHOSPHOLIPID-TRANSPORTING ATPASE"/>
    <property type="match status" value="1"/>
</dbReference>
<dbReference type="Gramene" id="Solyc12g062510.1.1">
    <property type="protein sequence ID" value="Solyc12g062510.1.1.1"/>
    <property type="gene ID" value="Solyc12g062510.1"/>
</dbReference>
<reference evidence="5" key="2">
    <citation type="submission" date="2019-01" db="UniProtKB">
        <authorList>
            <consortium name="EnsemblPlants"/>
        </authorList>
    </citation>
    <scope>IDENTIFICATION</scope>
    <source>
        <strain evidence="5">cv. Heinz 1706</strain>
    </source>
</reference>
<dbReference type="InterPro" id="IPR036412">
    <property type="entry name" value="HAD-like_sf"/>
</dbReference>
<dbReference type="GO" id="GO:0000166">
    <property type="term" value="F:nucleotide binding"/>
    <property type="evidence" value="ECO:0007669"/>
    <property type="project" value="InterPro"/>
</dbReference>
<evidence type="ECO:0000256" key="4">
    <source>
        <dbReference type="ARBA" id="ARBA00023136"/>
    </source>
</evidence>
<name>A0A3Q7JXC0_SOLLC</name>
<comment type="subcellular location">
    <subcellularLocation>
        <location evidence="1">Membrane</location>
    </subcellularLocation>
</comment>
<keyword evidence="3" id="KW-1133">Transmembrane helix</keyword>
<dbReference type="GO" id="GO:0016020">
    <property type="term" value="C:membrane"/>
    <property type="evidence" value="ECO:0007669"/>
    <property type="project" value="UniProtKB-SubCell"/>
</dbReference>
<keyword evidence="6" id="KW-1185">Reference proteome</keyword>
<evidence type="ECO:0000256" key="1">
    <source>
        <dbReference type="ARBA" id="ARBA00004370"/>
    </source>
</evidence>
<evidence type="ECO:0000256" key="3">
    <source>
        <dbReference type="ARBA" id="ARBA00022989"/>
    </source>
</evidence>
<dbReference type="PaxDb" id="4081-Solyc12g062510.1.1"/>
<organism evidence="5">
    <name type="scientific">Solanum lycopersicum</name>
    <name type="common">Tomato</name>
    <name type="synonym">Lycopersicon esculentum</name>
    <dbReference type="NCBI Taxonomy" id="4081"/>
    <lineage>
        <taxon>Eukaryota</taxon>
        <taxon>Viridiplantae</taxon>
        <taxon>Streptophyta</taxon>
        <taxon>Embryophyta</taxon>
        <taxon>Tracheophyta</taxon>
        <taxon>Spermatophyta</taxon>
        <taxon>Magnoliopsida</taxon>
        <taxon>eudicotyledons</taxon>
        <taxon>Gunneridae</taxon>
        <taxon>Pentapetalae</taxon>
        <taxon>asterids</taxon>
        <taxon>lamiids</taxon>
        <taxon>Solanales</taxon>
        <taxon>Solanaceae</taxon>
        <taxon>Solanoideae</taxon>
        <taxon>Solaneae</taxon>
        <taxon>Solanum</taxon>
        <taxon>Solanum subgen. Lycopersicon</taxon>
    </lineage>
</organism>
<dbReference type="Proteomes" id="UP000004994">
    <property type="component" value="Chromosome 12"/>
</dbReference>
<dbReference type="Gene3D" id="3.40.50.1000">
    <property type="entry name" value="HAD superfamily/HAD-like"/>
    <property type="match status" value="1"/>
</dbReference>
<dbReference type="InterPro" id="IPR018303">
    <property type="entry name" value="ATPase_P-typ_P_site"/>
</dbReference>
<dbReference type="AlphaFoldDB" id="A0A3Q7JXC0"/>
<keyword evidence="4" id="KW-0472">Membrane</keyword>
<evidence type="ECO:0000313" key="6">
    <source>
        <dbReference type="Proteomes" id="UP000004994"/>
    </source>
</evidence>
<dbReference type="PROSITE" id="PS00154">
    <property type="entry name" value="ATPASE_E1_E2"/>
    <property type="match status" value="1"/>
</dbReference>
<accession>A0A3Q7JXC0</accession>
<dbReference type="PANTHER" id="PTHR24092">
    <property type="entry name" value="PROBABLE PHOSPHOLIPID-TRANSPORTING ATPASE"/>
    <property type="match status" value="1"/>
</dbReference>